<proteinExistence type="predicted"/>
<dbReference type="Gene3D" id="3.40.50.10300">
    <property type="entry name" value="CoaB-like"/>
    <property type="match status" value="1"/>
</dbReference>
<dbReference type="InterPro" id="IPR007085">
    <property type="entry name" value="DNA/pantothenate-metab_flavo_C"/>
</dbReference>
<dbReference type="InterPro" id="IPR035929">
    <property type="entry name" value="CoaB-like_sf"/>
</dbReference>
<dbReference type="SUPFAM" id="SSF102645">
    <property type="entry name" value="CoaB-like"/>
    <property type="match status" value="1"/>
</dbReference>
<comment type="caution">
    <text evidence="2">The sequence shown here is derived from an EMBL/GenBank/DDBJ whole genome shotgun (WGS) entry which is preliminary data.</text>
</comment>
<organism evidence="2">
    <name type="scientific">bioreactor metagenome</name>
    <dbReference type="NCBI Taxonomy" id="1076179"/>
    <lineage>
        <taxon>unclassified sequences</taxon>
        <taxon>metagenomes</taxon>
        <taxon>ecological metagenomes</taxon>
    </lineage>
</organism>
<evidence type="ECO:0000259" key="1">
    <source>
        <dbReference type="Pfam" id="PF04127"/>
    </source>
</evidence>
<feature type="domain" description="DNA/pantothenate metabolism flavoprotein C-terminal" evidence="1">
    <location>
        <begin position="2"/>
        <end position="58"/>
    </location>
</feature>
<evidence type="ECO:0000313" key="2">
    <source>
        <dbReference type="EMBL" id="MPN19763.1"/>
    </source>
</evidence>
<dbReference type="AlphaFoldDB" id="A0A645G748"/>
<accession>A0A645G748</accession>
<dbReference type="GO" id="GO:0015937">
    <property type="term" value="P:coenzyme A biosynthetic process"/>
    <property type="evidence" value="ECO:0007669"/>
    <property type="project" value="UniProtKB-ARBA"/>
</dbReference>
<dbReference type="Pfam" id="PF04127">
    <property type="entry name" value="DFP"/>
    <property type="match status" value="1"/>
</dbReference>
<sequence>MKKKNLDMIVANNVTLPGAGFNTDTNIVKILYKDGRIEDLPKMSKEEISKNILDKIREFC</sequence>
<protein>
    <recommendedName>
        <fullName evidence="1">DNA/pantothenate metabolism flavoprotein C-terminal domain-containing protein</fullName>
    </recommendedName>
</protein>
<gene>
    <name evidence="2" type="ORF">SDC9_167135</name>
</gene>
<dbReference type="EMBL" id="VSSQ01067369">
    <property type="protein sequence ID" value="MPN19763.1"/>
    <property type="molecule type" value="Genomic_DNA"/>
</dbReference>
<dbReference type="GO" id="GO:0003824">
    <property type="term" value="F:catalytic activity"/>
    <property type="evidence" value="ECO:0007669"/>
    <property type="project" value="UniProtKB-ARBA"/>
</dbReference>
<name>A0A645G748_9ZZZZ</name>
<reference evidence="2" key="1">
    <citation type="submission" date="2019-08" db="EMBL/GenBank/DDBJ databases">
        <authorList>
            <person name="Kucharzyk K."/>
            <person name="Murdoch R.W."/>
            <person name="Higgins S."/>
            <person name="Loffler F."/>
        </authorList>
    </citation>
    <scope>NUCLEOTIDE SEQUENCE</scope>
</reference>